<name>A0ABN2ZC74_9MICC</name>
<gene>
    <name evidence="3" type="ORF">GCM10009825_27370</name>
</gene>
<protein>
    <submittedName>
        <fullName evidence="3">MBL fold metallo-hydrolase</fullName>
    </submittedName>
</protein>
<evidence type="ECO:0000313" key="4">
    <source>
        <dbReference type="Proteomes" id="UP001500102"/>
    </source>
</evidence>
<feature type="domain" description="Metallo-beta-lactamase" evidence="2">
    <location>
        <begin position="46"/>
        <end position="249"/>
    </location>
</feature>
<proteinExistence type="predicted"/>
<dbReference type="SUPFAM" id="SSF56281">
    <property type="entry name" value="Metallo-hydrolase/oxidoreductase"/>
    <property type="match status" value="1"/>
</dbReference>
<dbReference type="InterPro" id="IPR050114">
    <property type="entry name" value="UPF0173_UPF0282_UlaG_hydrolase"/>
</dbReference>
<dbReference type="EMBL" id="BAAAQB010000037">
    <property type="protein sequence ID" value="GAA2139980.1"/>
    <property type="molecule type" value="Genomic_DNA"/>
</dbReference>
<evidence type="ECO:0000256" key="1">
    <source>
        <dbReference type="ARBA" id="ARBA00022801"/>
    </source>
</evidence>
<dbReference type="InterPro" id="IPR036866">
    <property type="entry name" value="RibonucZ/Hydroxyglut_hydro"/>
</dbReference>
<dbReference type="PANTHER" id="PTHR43546:SF9">
    <property type="entry name" value="L-ASCORBATE-6-PHOSPHATE LACTONASE ULAG-RELATED"/>
    <property type="match status" value="1"/>
</dbReference>
<dbReference type="Proteomes" id="UP001500102">
    <property type="component" value="Unassembled WGS sequence"/>
</dbReference>
<keyword evidence="4" id="KW-1185">Reference proteome</keyword>
<organism evidence="3 4">
    <name type="scientific">Arthrobacter humicola</name>
    <dbReference type="NCBI Taxonomy" id="409291"/>
    <lineage>
        <taxon>Bacteria</taxon>
        <taxon>Bacillati</taxon>
        <taxon>Actinomycetota</taxon>
        <taxon>Actinomycetes</taxon>
        <taxon>Micrococcales</taxon>
        <taxon>Micrococcaceae</taxon>
        <taxon>Arthrobacter</taxon>
    </lineage>
</organism>
<evidence type="ECO:0000313" key="3">
    <source>
        <dbReference type="EMBL" id="GAA2139980.1"/>
    </source>
</evidence>
<sequence length="304" mass="32988">MNSQPIIRTLADGPGLGYLTKAATPSEDIKFWWLGQAGFALEHVGRRVLLDPYLSDSLATKYAGTIFPHTRLHPVPVDPSEIQGVSAVLHSHAHTDHLDPATVQALQTRNSPRFIAPRARAQIALDRHVPASSFTPVTAGDRVELAPDITVTAVPAAHETLETDEHGDSVFLGYVIDIAGFRIYHSGDCVPYEGQSQLLRQHGVDLALLPINGRDSHRLTNGVPGNFTVEEAIGLCLAARIPAMVGHHFGLFDFNTINPDDAAAEFARTAGDLQWTVPTVGRPYSVTVPRTDAVLQEESISHER</sequence>
<evidence type="ECO:0000259" key="2">
    <source>
        <dbReference type="Pfam" id="PF12706"/>
    </source>
</evidence>
<dbReference type="RefSeq" id="WP_344366804.1">
    <property type="nucleotide sequence ID" value="NZ_BAAAQB010000037.1"/>
</dbReference>
<reference evidence="3 4" key="1">
    <citation type="journal article" date="2019" name="Int. J. Syst. Evol. Microbiol.">
        <title>The Global Catalogue of Microorganisms (GCM) 10K type strain sequencing project: providing services to taxonomists for standard genome sequencing and annotation.</title>
        <authorList>
            <consortium name="The Broad Institute Genomics Platform"/>
            <consortium name="The Broad Institute Genome Sequencing Center for Infectious Disease"/>
            <person name="Wu L."/>
            <person name="Ma J."/>
        </authorList>
    </citation>
    <scope>NUCLEOTIDE SEQUENCE [LARGE SCALE GENOMIC DNA]</scope>
    <source>
        <strain evidence="3 4">JCM 15921</strain>
    </source>
</reference>
<accession>A0ABN2ZC74</accession>
<dbReference type="Pfam" id="PF12706">
    <property type="entry name" value="Lactamase_B_2"/>
    <property type="match status" value="1"/>
</dbReference>
<comment type="caution">
    <text evidence="3">The sequence shown here is derived from an EMBL/GenBank/DDBJ whole genome shotgun (WGS) entry which is preliminary data.</text>
</comment>
<dbReference type="Gene3D" id="3.60.15.10">
    <property type="entry name" value="Ribonuclease Z/Hydroxyacylglutathione hydrolase-like"/>
    <property type="match status" value="1"/>
</dbReference>
<dbReference type="PANTHER" id="PTHR43546">
    <property type="entry name" value="UPF0173 METAL-DEPENDENT HYDROLASE MJ1163-RELATED"/>
    <property type="match status" value="1"/>
</dbReference>
<dbReference type="InterPro" id="IPR001279">
    <property type="entry name" value="Metallo-B-lactamas"/>
</dbReference>
<keyword evidence="1" id="KW-0378">Hydrolase</keyword>